<dbReference type="InterPro" id="IPR051675">
    <property type="entry name" value="Endo/Exo/Phosphatase_dom_1"/>
</dbReference>
<keyword evidence="1" id="KW-1133">Transmembrane helix</keyword>
<sequence>MNKLQSHFRFNKQERSGIFFLLLIIVSLQVGYYFYGRFSEEAQQDTFVVNDELQTEIDSLKQAAAKKDSVKVYPFNPNFITDYKGYVLGMSTDEIDRLHAFRKKNQFANTAEEFQKVTQVSDSLLAAISPHFKFPEWTKNRKQSSVVAKKYGVASHASKKKSFGRDGSGGTSQKVAIIDLNTVTAQELRTINGIGEKLSVRIIKFRDRLGGFLTDDQLYDVYGLEPEVVERTLVKFKVLKKPDIPKINVNTASVYEIASLVYIQEQVAESIVEYRNVNNGILSLEELSTIEGFPSDKIDRIALYLSL</sequence>
<dbReference type="EMBL" id="FNAO01000008">
    <property type="protein sequence ID" value="SDE86546.1"/>
    <property type="molecule type" value="Genomic_DNA"/>
</dbReference>
<keyword evidence="1" id="KW-0812">Transmembrane</keyword>
<gene>
    <name evidence="2" type="ORF">SAMN05421636_108105</name>
</gene>
<dbReference type="Pfam" id="PF12836">
    <property type="entry name" value="HHH_3"/>
    <property type="match status" value="2"/>
</dbReference>
<dbReference type="AlphaFoldDB" id="A0A1G7GEJ4"/>
<feature type="transmembrane region" description="Helical" evidence="1">
    <location>
        <begin position="16"/>
        <end position="35"/>
    </location>
</feature>
<dbReference type="Gene3D" id="1.10.150.280">
    <property type="entry name" value="AF1531-like domain"/>
    <property type="match status" value="1"/>
</dbReference>
<evidence type="ECO:0000256" key="1">
    <source>
        <dbReference type="SAM" id="Phobius"/>
    </source>
</evidence>
<dbReference type="InterPro" id="IPR010994">
    <property type="entry name" value="RuvA_2-like"/>
</dbReference>
<dbReference type="RefSeq" id="WP_091871437.1">
    <property type="nucleotide sequence ID" value="NZ_FNAO01000008.1"/>
</dbReference>
<proteinExistence type="predicted"/>
<dbReference type="PANTHER" id="PTHR21180">
    <property type="entry name" value="ENDONUCLEASE/EXONUCLEASE/PHOSPHATASE FAMILY DOMAIN-CONTAINING PROTEIN 1"/>
    <property type="match status" value="1"/>
</dbReference>
<keyword evidence="3" id="KW-1185">Reference proteome</keyword>
<dbReference type="Proteomes" id="UP000199109">
    <property type="component" value="Unassembled WGS sequence"/>
</dbReference>
<dbReference type="SUPFAM" id="SSF47781">
    <property type="entry name" value="RuvA domain 2-like"/>
    <property type="match status" value="2"/>
</dbReference>
<keyword evidence="1" id="KW-0472">Membrane</keyword>
<dbReference type="STRING" id="641691.SAMN05421636_108105"/>
<dbReference type="PANTHER" id="PTHR21180:SF32">
    <property type="entry name" value="ENDONUCLEASE_EXONUCLEASE_PHOSPHATASE FAMILY DOMAIN-CONTAINING PROTEIN 1"/>
    <property type="match status" value="1"/>
</dbReference>
<accession>A0A1G7GEJ4</accession>
<dbReference type="OrthoDB" id="981124at2"/>
<dbReference type="Gene3D" id="1.10.150.320">
    <property type="entry name" value="Photosystem II 12 kDa extrinsic protein"/>
    <property type="match status" value="1"/>
</dbReference>
<dbReference type="GO" id="GO:0015628">
    <property type="term" value="P:protein secretion by the type II secretion system"/>
    <property type="evidence" value="ECO:0007669"/>
    <property type="project" value="TreeGrafter"/>
</dbReference>
<organism evidence="2 3">
    <name type="scientific">Pricia antarctica</name>
    <dbReference type="NCBI Taxonomy" id="641691"/>
    <lineage>
        <taxon>Bacteria</taxon>
        <taxon>Pseudomonadati</taxon>
        <taxon>Bacteroidota</taxon>
        <taxon>Flavobacteriia</taxon>
        <taxon>Flavobacteriales</taxon>
        <taxon>Flavobacteriaceae</taxon>
        <taxon>Pricia</taxon>
    </lineage>
</organism>
<name>A0A1G7GEJ4_9FLAO</name>
<reference evidence="2 3" key="1">
    <citation type="submission" date="2016-10" db="EMBL/GenBank/DDBJ databases">
        <authorList>
            <person name="de Groot N.N."/>
        </authorList>
    </citation>
    <scope>NUCLEOTIDE SEQUENCE [LARGE SCALE GENOMIC DNA]</scope>
    <source>
        <strain evidence="2 3">DSM 23421</strain>
    </source>
</reference>
<protein>
    <submittedName>
        <fullName evidence="2">DNA uptake protein ComE</fullName>
    </submittedName>
</protein>
<evidence type="ECO:0000313" key="3">
    <source>
        <dbReference type="Proteomes" id="UP000199109"/>
    </source>
</evidence>
<dbReference type="GO" id="GO:0015627">
    <property type="term" value="C:type II protein secretion system complex"/>
    <property type="evidence" value="ECO:0007669"/>
    <property type="project" value="TreeGrafter"/>
</dbReference>
<evidence type="ECO:0000313" key="2">
    <source>
        <dbReference type="EMBL" id="SDE86546.1"/>
    </source>
</evidence>